<feature type="region of interest" description="Disordered" evidence="1">
    <location>
        <begin position="308"/>
        <end position="375"/>
    </location>
</feature>
<gene>
    <name evidence="3" type="ORF">BZA70DRAFT_281565</name>
</gene>
<proteinExistence type="predicted"/>
<protein>
    <recommendedName>
        <fullName evidence="2">Globin domain-containing protein</fullName>
    </recommendedName>
</protein>
<evidence type="ECO:0000313" key="4">
    <source>
        <dbReference type="Proteomes" id="UP001498771"/>
    </source>
</evidence>
<dbReference type="Proteomes" id="UP001498771">
    <property type="component" value="Unassembled WGS sequence"/>
</dbReference>
<name>A0ABR1F2R5_9ASCO</name>
<dbReference type="PANTHER" id="PTHR43396:SF6">
    <property type="entry name" value="ABL201WP"/>
    <property type="match status" value="1"/>
</dbReference>
<dbReference type="EMBL" id="JBBJBU010000009">
    <property type="protein sequence ID" value="KAK7204135.1"/>
    <property type="molecule type" value="Genomic_DNA"/>
</dbReference>
<dbReference type="PANTHER" id="PTHR43396">
    <property type="entry name" value="FLAVOHEMOPROTEIN"/>
    <property type="match status" value="1"/>
</dbReference>
<dbReference type="SUPFAM" id="SSF46458">
    <property type="entry name" value="Globin-like"/>
    <property type="match status" value="1"/>
</dbReference>
<evidence type="ECO:0000259" key="2">
    <source>
        <dbReference type="PROSITE" id="PS01033"/>
    </source>
</evidence>
<dbReference type="Pfam" id="PF00042">
    <property type="entry name" value="Globin"/>
    <property type="match status" value="1"/>
</dbReference>
<feature type="compositionally biased region" description="Polar residues" evidence="1">
    <location>
        <begin position="12"/>
        <end position="37"/>
    </location>
</feature>
<feature type="compositionally biased region" description="Basic and acidic residues" evidence="1">
    <location>
        <begin position="364"/>
        <end position="375"/>
    </location>
</feature>
<dbReference type="InterPro" id="IPR000971">
    <property type="entry name" value="Globin"/>
</dbReference>
<evidence type="ECO:0000313" key="3">
    <source>
        <dbReference type="EMBL" id="KAK7204135.1"/>
    </source>
</evidence>
<evidence type="ECO:0000256" key="1">
    <source>
        <dbReference type="SAM" id="MobiDB-lite"/>
    </source>
</evidence>
<dbReference type="InterPro" id="IPR012292">
    <property type="entry name" value="Globin/Proto"/>
</dbReference>
<keyword evidence="4" id="KW-1185">Reference proteome</keyword>
<dbReference type="RefSeq" id="XP_064767168.1">
    <property type="nucleotide sequence ID" value="XM_064913139.1"/>
</dbReference>
<organism evidence="3 4">
    <name type="scientific">Myxozyma melibiosi</name>
    <dbReference type="NCBI Taxonomy" id="54550"/>
    <lineage>
        <taxon>Eukaryota</taxon>
        <taxon>Fungi</taxon>
        <taxon>Dikarya</taxon>
        <taxon>Ascomycota</taxon>
        <taxon>Saccharomycotina</taxon>
        <taxon>Lipomycetes</taxon>
        <taxon>Lipomycetales</taxon>
        <taxon>Lipomycetaceae</taxon>
        <taxon>Myxozyma</taxon>
    </lineage>
</organism>
<dbReference type="InterPro" id="IPR009050">
    <property type="entry name" value="Globin-like_sf"/>
</dbReference>
<dbReference type="PROSITE" id="PS01033">
    <property type="entry name" value="GLOBIN"/>
    <property type="match status" value="1"/>
</dbReference>
<feature type="compositionally biased region" description="Low complexity" evidence="1">
    <location>
        <begin position="311"/>
        <end position="337"/>
    </location>
</feature>
<comment type="caution">
    <text evidence="3">The sequence shown here is derived from an EMBL/GenBank/DDBJ whole genome shotgun (WGS) entry which is preliminary data.</text>
</comment>
<feature type="domain" description="Globin" evidence="2">
    <location>
        <begin position="108"/>
        <end position="255"/>
    </location>
</feature>
<feature type="compositionally biased region" description="Basic residues" evidence="1">
    <location>
        <begin position="1"/>
        <end position="11"/>
    </location>
</feature>
<feature type="region of interest" description="Disordered" evidence="1">
    <location>
        <begin position="256"/>
        <end position="291"/>
    </location>
</feature>
<dbReference type="Gene3D" id="1.10.490.10">
    <property type="entry name" value="Globins"/>
    <property type="match status" value="1"/>
</dbReference>
<dbReference type="GeneID" id="90038651"/>
<sequence length="375" mass="40548">MPFFTRKHKSKTASVSLPTPAQSPASNRKPSSPTTPVMSPRPLSYTTTSTSSPASYRVPPSPAMSQTSSTYSAAYSEHSTSTGYSSIPEEPVAEAKAKPLAFHEITIELTDDDAVAVKVAYNETIGLSPSNNAGSSLGSPANLFFSQFYQNLFALRPDLEFMFPDIQRQSAALSGIFSAALAMLDNIRALDDVLERLGRRHAYIMGVEPEHFELLGVIFIQTLRDRLGSRFTPNIELTWVKIYSYLAQKMIAAGSDNFTPSSSSPSAPAPAPQQRATQLQVPPPPERPFFPTAEREGLIVPAVPVAQHTTQAKPTSSAPQPAAPAYRRPQQQRSQPAKLQAAPTIRSKAASAMRSTSNYASGKSRVDSSERCAIM</sequence>
<feature type="region of interest" description="Disordered" evidence="1">
    <location>
        <begin position="1"/>
        <end position="72"/>
    </location>
</feature>
<reference evidence="3 4" key="1">
    <citation type="submission" date="2024-03" db="EMBL/GenBank/DDBJ databases">
        <title>Genome-scale model development and genomic sequencing of the oleaginous clade Lipomyces.</title>
        <authorList>
            <consortium name="Lawrence Berkeley National Laboratory"/>
            <person name="Czajka J.J."/>
            <person name="Han Y."/>
            <person name="Kim J."/>
            <person name="Mondo S.J."/>
            <person name="Hofstad B.A."/>
            <person name="Robles A."/>
            <person name="Haridas S."/>
            <person name="Riley R."/>
            <person name="LaButti K."/>
            <person name="Pangilinan J."/>
            <person name="Andreopoulos W."/>
            <person name="Lipzen A."/>
            <person name="Yan J."/>
            <person name="Wang M."/>
            <person name="Ng V."/>
            <person name="Grigoriev I.V."/>
            <person name="Spatafora J.W."/>
            <person name="Magnuson J.K."/>
            <person name="Baker S.E."/>
            <person name="Pomraning K.R."/>
        </authorList>
    </citation>
    <scope>NUCLEOTIDE SEQUENCE [LARGE SCALE GENOMIC DNA]</scope>
    <source>
        <strain evidence="3 4">Phaff 52-87</strain>
    </source>
</reference>
<accession>A0ABR1F2R5</accession>